<reference evidence="2" key="1">
    <citation type="submission" date="2024-07" db="EMBL/GenBank/DDBJ databases">
        <title>Two chromosome-level genome assemblies of Korean endemic species Abeliophyllum distichum and Forsythia ovata (Oleaceae).</title>
        <authorList>
            <person name="Jang H."/>
        </authorList>
    </citation>
    <scope>NUCLEOTIDE SEQUENCE [LARGE SCALE GENOMIC DNA]</scope>
</reference>
<sequence length="198" mass="23039">MEILEGYKHCGNWAYFAMSPGPKVQALLRDGSLSKCMDSLEFRDHQPCKYEPYRDFESNGQRRKSKPVSDLMSIQHSAVLFPCCLSPCETCVFYVYQTCSDLFLPSKYRLRYYCASHLLSIEVSLKKNEIPYKPLPGTMHVYAASHFPFVLAYGAGLKFSSHIPPGLFHLSWHMYWSLLSAKTRGEMMWFWYYTEYAN</sequence>
<dbReference type="EMBL" id="JBFOLJ010000009">
    <property type="protein sequence ID" value="KAL2507240.1"/>
    <property type="molecule type" value="Genomic_DNA"/>
</dbReference>
<evidence type="ECO:0000313" key="2">
    <source>
        <dbReference type="Proteomes" id="UP001604277"/>
    </source>
</evidence>
<gene>
    <name evidence="1" type="ORF">Fot_30887</name>
</gene>
<organism evidence="1 2">
    <name type="scientific">Forsythia ovata</name>
    <dbReference type="NCBI Taxonomy" id="205694"/>
    <lineage>
        <taxon>Eukaryota</taxon>
        <taxon>Viridiplantae</taxon>
        <taxon>Streptophyta</taxon>
        <taxon>Embryophyta</taxon>
        <taxon>Tracheophyta</taxon>
        <taxon>Spermatophyta</taxon>
        <taxon>Magnoliopsida</taxon>
        <taxon>eudicotyledons</taxon>
        <taxon>Gunneridae</taxon>
        <taxon>Pentapetalae</taxon>
        <taxon>asterids</taxon>
        <taxon>lamiids</taxon>
        <taxon>Lamiales</taxon>
        <taxon>Oleaceae</taxon>
        <taxon>Forsythieae</taxon>
        <taxon>Forsythia</taxon>
    </lineage>
</organism>
<dbReference type="Proteomes" id="UP001604277">
    <property type="component" value="Unassembled WGS sequence"/>
</dbReference>
<comment type="caution">
    <text evidence="1">The sequence shown here is derived from an EMBL/GenBank/DDBJ whole genome shotgun (WGS) entry which is preliminary data.</text>
</comment>
<keyword evidence="2" id="KW-1185">Reference proteome</keyword>
<proteinExistence type="predicted"/>
<protein>
    <submittedName>
        <fullName evidence="1">Uncharacterized protein</fullName>
    </submittedName>
</protein>
<accession>A0ABD1T3E7</accession>
<dbReference type="AlphaFoldDB" id="A0ABD1T3E7"/>
<evidence type="ECO:0000313" key="1">
    <source>
        <dbReference type="EMBL" id="KAL2507240.1"/>
    </source>
</evidence>
<name>A0ABD1T3E7_9LAMI</name>